<evidence type="ECO:0000313" key="6">
    <source>
        <dbReference type="EMBL" id="KZT40985.1"/>
    </source>
</evidence>
<evidence type="ECO:0000313" key="7">
    <source>
        <dbReference type="Proteomes" id="UP000076798"/>
    </source>
</evidence>
<feature type="region of interest" description="Disordered" evidence="4">
    <location>
        <begin position="417"/>
        <end position="436"/>
    </location>
</feature>
<dbReference type="SUPFAM" id="SSF51197">
    <property type="entry name" value="Clavaminate synthase-like"/>
    <property type="match status" value="1"/>
</dbReference>
<proteinExistence type="predicted"/>
<dbReference type="Proteomes" id="UP000076798">
    <property type="component" value="Unassembled WGS sequence"/>
</dbReference>
<dbReference type="InterPro" id="IPR003347">
    <property type="entry name" value="JmjC_dom"/>
</dbReference>
<dbReference type="STRING" id="1314776.A0A166FTJ2"/>
<dbReference type="PANTHER" id="PTHR12549">
    <property type="entry name" value="JMJC DOMAIN-CONTAINING HISTONE DEMETHYLATION PROTEIN"/>
    <property type="match status" value="1"/>
</dbReference>
<feature type="compositionally biased region" description="Polar residues" evidence="4">
    <location>
        <begin position="165"/>
        <end position="178"/>
    </location>
</feature>
<dbReference type="PANTHER" id="PTHR12549:SF38">
    <property type="entry name" value="JMJC DOMAIN-CONTAINING HISTONE DEMETHYLASE 2, ISOFORM A"/>
    <property type="match status" value="1"/>
</dbReference>
<feature type="region of interest" description="Disordered" evidence="4">
    <location>
        <begin position="471"/>
        <end position="659"/>
    </location>
</feature>
<dbReference type="GO" id="GO:0006357">
    <property type="term" value="P:regulation of transcription by RNA polymerase II"/>
    <property type="evidence" value="ECO:0007669"/>
    <property type="project" value="TreeGrafter"/>
</dbReference>
<feature type="compositionally biased region" description="Polar residues" evidence="4">
    <location>
        <begin position="588"/>
        <end position="598"/>
    </location>
</feature>
<sequence>MVFGPRLARIQREVKQAASELELKLDSGNLDWWYNDELTPLPSPTSPTVPLPTIVGNSWRTLEEPDEGASQDVHDESVGVVDVSVFEREEPKKKRGRPSTGEPKKGKVRAMKPKAPTRNSERVQLKIIDKLQKAAEEKVEDEVESSHHNNEEAESAPSDELVETPRSTWRTMTPSSRSGIRDRSVDSEESISTPRGRSRSRRSRSRSSKVFTRDVSVESEDPPENPLQLADLPCLPPVSFMPSAPAREASPHVASDWIPGFTQSFENEQVVLEGSQSSSATLYEPHIGPSMKDGNGDHGISIPDQLDEEWFALYGEFTRQVEETPNALGITHISPPETTTKHKDGGAEDEHVAQARGELSDTIHIDRPSGELPPTARHEESTVVGRVIRGRSREPSLTPPPLVKDVDAMDVDYESSIPRSVSSDTGSSDSSRPADVQIVTSENDHTVIAGQESIMRIGSEELIESTPRVKKVRRKSQWNFENSFVPDRPKRTPKAPKHSGMVDHSNWSDSDFEMSSSTSRMQEDVARVKKSRGTKSKNTSKDGADDSADISEAEFATVTSRRPVRTLKATKHPDMVDSSSIGLEKKMQTCQQRTSTKRSSPEHVKESRTRRKLSPPVVGSDGGFPPYSLELGPNSSKIPSSTHVGLQSQPPRASSEESDHSVDVGTFDAEELPFDVEDLGVDASDHRERMPRKYTPKEARRIIQSGSCLALVTRNTPLPVCMPCSRRNGSVEICRFRGVRQLILDDKGKAFDYCFPQSLEVEPEMAYPDEWNICPAKEHVDRILSVVPQMLLPYLEAEAAHSLRDRIARKPFETGCRATCDTCMTSLFTTTWLCPICGREICGDCHDRLGTVLDEYEDKVRTDRDFARSMTGPDFAKRKARWFREKRSFFAAMCATRRAVVHPPDQFHPITYFEPADLEVAIAGMKAKVRDSLKGASLDLHRPLNMPKLDPEHIHRNPFADPWGIPSHSLPAFSIEELTESTFRSIWTYGWPILVDGLAPFISEMWTPQGLTAKYGEEDCTIMDCDSETTEEIKVAEFFEMFGDFASQKRQRCLKLKDWPPASDFKTAFPDLFKEFQEFVPIPNYSRRDGVLNIASYFPTNCVAPDIGPKMYNAFASHDGPGSNGSTRLHMDMADAVNVMTYATECPNGLTGVAAWDLFKREDSEKIRCFLRKEFALDAIEDPIHKQRFYLDSELREKLYDQYGVISFRVYQQPGEAIFIPAGCAHQVCNLADCIKVAVDFVSPENVEHCATLTREFREQNGESLWKEDVLQLRTMMWHAWKACRRLEDELHSTDAARPMDV</sequence>
<evidence type="ECO:0000256" key="2">
    <source>
        <dbReference type="ARBA" id="ARBA00022723"/>
    </source>
</evidence>
<keyword evidence="7" id="KW-1185">Reference proteome</keyword>
<dbReference type="GO" id="GO:0000118">
    <property type="term" value="C:histone deacetylase complex"/>
    <property type="evidence" value="ECO:0007669"/>
    <property type="project" value="TreeGrafter"/>
</dbReference>
<feature type="domain" description="JmjC" evidence="5">
    <location>
        <begin position="1071"/>
        <end position="1258"/>
    </location>
</feature>
<comment type="subcellular location">
    <subcellularLocation>
        <location evidence="1">Nucleus</location>
    </subcellularLocation>
</comment>
<evidence type="ECO:0000259" key="5">
    <source>
        <dbReference type="PROSITE" id="PS51184"/>
    </source>
</evidence>
<dbReference type="Gene3D" id="2.60.120.650">
    <property type="entry name" value="Cupin"/>
    <property type="match status" value="1"/>
</dbReference>
<organism evidence="6 7">
    <name type="scientific">Sistotremastrum suecicum HHB10207 ss-3</name>
    <dbReference type="NCBI Taxonomy" id="1314776"/>
    <lineage>
        <taxon>Eukaryota</taxon>
        <taxon>Fungi</taxon>
        <taxon>Dikarya</taxon>
        <taxon>Basidiomycota</taxon>
        <taxon>Agaricomycotina</taxon>
        <taxon>Agaricomycetes</taxon>
        <taxon>Sistotremastrales</taxon>
        <taxon>Sistotremastraceae</taxon>
        <taxon>Sistotremastrum</taxon>
    </lineage>
</organism>
<protein>
    <recommendedName>
        <fullName evidence="5">JmjC domain-containing protein</fullName>
    </recommendedName>
</protein>
<dbReference type="GO" id="GO:0046872">
    <property type="term" value="F:metal ion binding"/>
    <property type="evidence" value="ECO:0007669"/>
    <property type="project" value="UniProtKB-KW"/>
</dbReference>
<feature type="compositionally biased region" description="Low complexity" evidence="4">
    <location>
        <begin position="505"/>
        <end position="519"/>
    </location>
</feature>
<dbReference type="InterPro" id="IPR045109">
    <property type="entry name" value="LSDs-like"/>
</dbReference>
<dbReference type="GO" id="GO:0000785">
    <property type="term" value="C:chromatin"/>
    <property type="evidence" value="ECO:0007669"/>
    <property type="project" value="TreeGrafter"/>
</dbReference>
<feature type="compositionally biased region" description="Polar residues" evidence="4">
    <location>
        <begin position="633"/>
        <end position="652"/>
    </location>
</feature>
<dbReference type="GO" id="GO:0003712">
    <property type="term" value="F:transcription coregulator activity"/>
    <property type="evidence" value="ECO:0007669"/>
    <property type="project" value="TreeGrafter"/>
</dbReference>
<dbReference type="GO" id="GO:0032454">
    <property type="term" value="F:histone H3K9 demethylase activity"/>
    <property type="evidence" value="ECO:0007669"/>
    <property type="project" value="InterPro"/>
</dbReference>
<feature type="compositionally biased region" description="Basic residues" evidence="4">
    <location>
        <begin position="196"/>
        <end position="207"/>
    </location>
</feature>
<dbReference type="Pfam" id="PF02373">
    <property type="entry name" value="JmjC"/>
    <property type="match status" value="1"/>
</dbReference>
<dbReference type="OrthoDB" id="1667110at2759"/>
<feature type="compositionally biased region" description="Low complexity" evidence="4">
    <location>
        <begin position="420"/>
        <end position="431"/>
    </location>
</feature>
<name>A0A166FTJ2_9AGAM</name>
<dbReference type="SMART" id="SM00558">
    <property type="entry name" value="JmjC"/>
    <property type="match status" value="1"/>
</dbReference>
<evidence type="ECO:0000256" key="1">
    <source>
        <dbReference type="ARBA" id="ARBA00004123"/>
    </source>
</evidence>
<dbReference type="GO" id="GO:0031490">
    <property type="term" value="F:chromatin DNA binding"/>
    <property type="evidence" value="ECO:0007669"/>
    <property type="project" value="TreeGrafter"/>
</dbReference>
<evidence type="ECO:0000256" key="4">
    <source>
        <dbReference type="SAM" id="MobiDB-lite"/>
    </source>
</evidence>
<feature type="compositionally biased region" description="Basic and acidic residues" evidence="4">
    <location>
        <begin position="119"/>
        <end position="137"/>
    </location>
</feature>
<evidence type="ECO:0000256" key="3">
    <source>
        <dbReference type="ARBA" id="ARBA00023242"/>
    </source>
</evidence>
<gene>
    <name evidence="6" type="ORF">SISSUDRAFT_1043515</name>
</gene>
<feature type="region of interest" description="Disordered" evidence="4">
    <location>
        <begin position="61"/>
        <end position="229"/>
    </location>
</feature>
<dbReference type="PROSITE" id="PS51184">
    <property type="entry name" value="JMJC"/>
    <property type="match status" value="1"/>
</dbReference>
<reference evidence="6 7" key="1">
    <citation type="journal article" date="2016" name="Mol. Biol. Evol.">
        <title>Comparative Genomics of Early-Diverging Mushroom-Forming Fungi Provides Insights into the Origins of Lignocellulose Decay Capabilities.</title>
        <authorList>
            <person name="Nagy L.G."/>
            <person name="Riley R."/>
            <person name="Tritt A."/>
            <person name="Adam C."/>
            <person name="Daum C."/>
            <person name="Floudas D."/>
            <person name="Sun H."/>
            <person name="Yadav J.S."/>
            <person name="Pangilinan J."/>
            <person name="Larsson K.H."/>
            <person name="Matsuura K."/>
            <person name="Barry K."/>
            <person name="Labutti K."/>
            <person name="Kuo R."/>
            <person name="Ohm R.A."/>
            <person name="Bhattacharya S.S."/>
            <person name="Shirouzu T."/>
            <person name="Yoshinaga Y."/>
            <person name="Martin F.M."/>
            <person name="Grigoriev I.V."/>
            <person name="Hibbett D.S."/>
        </authorList>
    </citation>
    <scope>NUCLEOTIDE SEQUENCE [LARGE SCALE GENOMIC DNA]</scope>
    <source>
        <strain evidence="6 7">HHB10207 ss-3</strain>
    </source>
</reference>
<keyword evidence="2" id="KW-0479">Metal-binding</keyword>
<keyword evidence="3" id="KW-0539">Nucleus</keyword>
<accession>A0A166FTJ2</accession>
<dbReference type="EMBL" id="KV428026">
    <property type="protein sequence ID" value="KZT40985.1"/>
    <property type="molecule type" value="Genomic_DNA"/>
</dbReference>